<feature type="domain" description="C-type lectin" evidence="5">
    <location>
        <begin position="302"/>
        <end position="386"/>
    </location>
</feature>
<dbReference type="Gene3D" id="3.20.20.80">
    <property type="entry name" value="Glycosidases"/>
    <property type="match status" value="1"/>
</dbReference>
<evidence type="ECO:0000256" key="4">
    <source>
        <dbReference type="RuleBase" id="RU361153"/>
    </source>
</evidence>
<evidence type="ECO:0000313" key="7">
    <source>
        <dbReference type="WBParaSite" id="ACRNAN_scaffold3297.g13136.t1"/>
    </source>
</evidence>
<keyword evidence="3 4" id="KW-0326">Glycosidase</keyword>
<sequence length="394" mass="44294">MSLFMSAVDPGPKWYNAVTVKGIRDYWNSNIVRACMWITGYGNIGYIVNPELEYERVKTVVDAAIEYGIYVLVDWHISGDTTNYTQQAVQFFTNISQTYGSYPHIIYEIWNEPTVAWSVVKTYANQVIPAIRANDPNNVIVVGTPVWDQAVDQAADDPLNYSNLAYTMHYYADTYKQQNRDTAVYAINKGLPLFVTEYGAGGASGDGHVDVDEEILWWNFVDEYKISIVNWDMGDKAEADSALIPNTDPSQIGDPSRWSTSGKLINQKYWSTDQGVNPGNYTKATNSSIVQCPSGWYHAVANTNKCYKFVTNAQTLAGAQVQCKNLNSGSTLLSIDHSFENLEVNEEAAIEIKSFNKLYIGLVRSNGIWNWLNGDSQTYRNWDGGKKIHLSFNF</sequence>
<name>A0A914DNS6_9BILA</name>
<dbReference type="SUPFAM" id="SSF51445">
    <property type="entry name" value="(Trans)glycosidases"/>
    <property type="match status" value="1"/>
</dbReference>
<dbReference type="InterPro" id="IPR017853">
    <property type="entry name" value="GH"/>
</dbReference>
<dbReference type="Gene3D" id="3.10.100.10">
    <property type="entry name" value="Mannose-Binding Protein A, subunit A"/>
    <property type="match status" value="1"/>
</dbReference>
<dbReference type="Proteomes" id="UP000887540">
    <property type="component" value="Unplaced"/>
</dbReference>
<accession>A0A914DNS6</accession>
<dbReference type="InterPro" id="IPR018087">
    <property type="entry name" value="Glyco_hydro_5_CS"/>
</dbReference>
<proteinExistence type="inferred from homology"/>
<keyword evidence="6" id="KW-1185">Reference proteome</keyword>
<organism evidence="6 7">
    <name type="scientific">Acrobeloides nanus</name>
    <dbReference type="NCBI Taxonomy" id="290746"/>
    <lineage>
        <taxon>Eukaryota</taxon>
        <taxon>Metazoa</taxon>
        <taxon>Ecdysozoa</taxon>
        <taxon>Nematoda</taxon>
        <taxon>Chromadorea</taxon>
        <taxon>Rhabditida</taxon>
        <taxon>Tylenchina</taxon>
        <taxon>Cephalobomorpha</taxon>
        <taxon>Cephaloboidea</taxon>
        <taxon>Cephalobidae</taxon>
        <taxon>Acrobeloides</taxon>
    </lineage>
</organism>
<dbReference type="InterPro" id="IPR001547">
    <property type="entry name" value="Glyco_hydro_5"/>
</dbReference>
<evidence type="ECO:0000256" key="1">
    <source>
        <dbReference type="ARBA" id="ARBA00005641"/>
    </source>
</evidence>
<dbReference type="PANTHER" id="PTHR34142">
    <property type="entry name" value="ENDO-BETA-1,4-GLUCANASE A"/>
    <property type="match status" value="1"/>
</dbReference>
<dbReference type="PROSITE" id="PS00659">
    <property type="entry name" value="GLYCOSYL_HYDROL_F5"/>
    <property type="match status" value="1"/>
</dbReference>
<dbReference type="Pfam" id="PF00150">
    <property type="entry name" value="Cellulase"/>
    <property type="match status" value="1"/>
</dbReference>
<dbReference type="PANTHER" id="PTHR34142:SF1">
    <property type="entry name" value="GLYCOSIDE HYDROLASE FAMILY 5 DOMAIN-CONTAINING PROTEIN"/>
    <property type="match status" value="1"/>
</dbReference>
<dbReference type="InterPro" id="IPR001304">
    <property type="entry name" value="C-type_lectin-like"/>
</dbReference>
<evidence type="ECO:0000256" key="3">
    <source>
        <dbReference type="ARBA" id="ARBA00023295"/>
    </source>
</evidence>
<dbReference type="PROSITE" id="PS50041">
    <property type="entry name" value="C_TYPE_LECTIN_2"/>
    <property type="match status" value="1"/>
</dbReference>
<dbReference type="CDD" id="cd00037">
    <property type="entry name" value="CLECT"/>
    <property type="match status" value="1"/>
</dbReference>
<protein>
    <submittedName>
        <fullName evidence="7">C-type lectin domain-containing protein</fullName>
    </submittedName>
</protein>
<keyword evidence="2 4" id="KW-0378">Hydrolase</keyword>
<evidence type="ECO:0000256" key="2">
    <source>
        <dbReference type="ARBA" id="ARBA00022801"/>
    </source>
</evidence>
<dbReference type="AlphaFoldDB" id="A0A914DNS6"/>
<evidence type="ECO:0000259" key="5">
    <source>
        <dbReference type="PROSITE" id="PS50041"/>
    </source>
</evidence>
<dbReference type="SUPFAM" id="SSF56436">
    <property type="entry name" value="C-type lectin-like"/>
    <property type="match status" value="1"/>
</dbReference>
<evidence type="ECO:0000313" key="6">
    <source>
        <dbReference type="Proteomes" id="UP000887540"/>
    </source>
</evidence>
<reference evidence="7" key="1">
    <citation type="submission" date="2022-11" db="UniProtKB">
        <authorList>
            <consortium name="WormBaseParasite"/>
        </authorList>
    </citation>
    <scope>IDENTIFICATION</scope>
</reference>
<dbReference type="GO" id="GO:0004553">
    <property type="term" value="F:hydrolase activity, hydrolyzing O-glycosyl compounds"/>
    <property type="evidence" value="ECO:0007669"/>
    <property type="project" value="InterPro"/>
</dbReference>
<dbReference type="InterPro" id="IPR016186">
    <property type="entry name" value="C-type_lectin-like/link_sf"/>
</dbReference>
<dbReference type="GO" id="GO:0000272">
    <property type="term" value="P:polysaccharide catabolic process"/>
    <property type="evidence" value="ECO:0007669"/>
    <property type="project" value="InterPro"/>
</dbReference>
<comment type="similarity">
    <text evidence="1 4">Belongs to the glycosyl hydrolase 5 (cellulase A) family.</text>
</comment>
<dbReference type="WBParaSite" id="ACRNAN_scaffold3297.g13136.t1">
    <property type="protein sequence ID" value="ACRNAN_scaffold3297.g13136.t1"/>
    <property type="gene ID" value="ACRNAN_scaffold3297.g13136"/>
</dbReference>
<dbReference type="InterPro" id="IPR016187">
    <property type="entry name" value="CTDL_fold"/>
</dbReference>